<dbReference type="EMBL" id="NPEA01000016">
    <property type="protein sequence ID" value="PJZ75313.1"/>
    <property type="molecule type" value="Genomic_DNA"/>
</dbReference>
<evidence type="ECO:0000256" key="1">
    <source>
        <dbReference type="SAM" id="Phobius"/>
    </source>
</evidence>
<feature type="transmembrane region" description="Helical" evidence="1">
    <location>
        <begin position="75"/>
        <end position="93"/>
    </location>
</feature>
<keyword evidence="3" id="KW-1185">Reference proteome</keyword>
<feature type="transmembrane region" description="Helical" evidence="1">
    <location>
        <begin position="43"/>
        <end position="63"/>
    </location>
</feature>
<sequence length="141" mass="15979">MLKENFWIMRVALSFILIGSLLKGLIIFFQYSIVLSDAANKDGATLTGLFLSIDIVGSILYMISIYQFASKNSNVSVLIIIIYNIFIISQSFLIDGMGLPRFEDALVWDTIGYILPTFSIILAIIYYRFFFSSKQSDNSKE</sequence>
<name>A0A2M9ZTU7_9LEPT</name>
<keyword evidence="1" id="KW-0812">Transmembrane</keyword>
<evidence type="ECO:0000313" key="3">
    <source>
        <dbReference type="Proteomes" id="UP000231843"/>
    </source>
</evidence>
<comment type="caution">
    <text evidence="2">The sequence shown here is derived from an EMBL/GenBank/DDBJ whole genome shotgun (WGS) entry which is preliminary data.</text>
</comment>
<proteinExistence type="predicted"/>
<protein>
    <submittedName>
        <fullName evidence="2">Uncharacterized protein</fullName>
    </submittedName>
</protein>
<feature type="transmembrane region" description="Helical" evidence="1">
    <location>
        <begin position="7"/>
        <end position="31"/>
    </location>
</feature>
<keyword evidence="1" id="KW-1133">Transmembrane helix</keyword>
<gene>
    <name evidence="2" type="ORF">CH365_19525</name>
</gene>
<feature type="transmembrane region" description="Helical" evidence="1">
    <location>
        <begin position="113"/>
        <end position="131"/>
    </location>
</feature>
<dbReference type="RefSeq" id="WP_100770224.1">
    <property type="nucleotide sequence ID" value="NZ_NPEA01000016.1"/>
</dbReference>
<keyword evidence="1" id="KW-0472">Membrane</keyword>
<evidence type="ECO:0000313" key="2">
    <source>
        <dbReference type="EMBL" id="PJZ75313.1"/>
    </source>
</evidence>
<accession>A0A2M9ZTU7</accession>
<organism evidence="2 3">
    <name type="scientific">Leptospira neocaledonica</name>
    <dbReference type="NCBI Taxonomy" id="2023192"/>
    <lineage>
        <taxon>Bacteria</taxon>
        <taxon>Pseudomonadati</taxon>
        <taxon>Spirochaetota</taxon>
        <taxon>Spirochaetia</taxon>
        <taxon>Leptospirales</taxon>
        <taxon>Leptospiraceae</taxon>
        <taxon>Leptospira</taxon>
    </lineage>
</organism>
<reference evidence="2 3" key="1">
    <citation type="submission" date="2017-07" db="EMBL/GenBank/DDBJ databases">
        <title>Leptospira spp. isolated from tropical soils.</title>
        <authorList>
            <person name="Thibeaux R."/>
            <person name="Iraola G."/>
            <person name="Ferres I."/>
            <person name="Bierque E."/>
            <person name="Girault D."/>
            <person name="Soupe-Gilbert M.-E."/>
            <person name="Picardeau M."/>
            <person name="Goarant C."/>
        </authorList>
    </citation>
    <scope>NUCLEOTIDE SEQUENCE [LARGE SCALE GENOMIC DNA]</scope>
    <source>
        <strain evidence="2 3">ES4-C-A1</strain>
    </source>
</reference>
<dbReference type="Proteomes" id="UP000231843">
    <property type="component" value="Unassembled WGS sequence"/>
</dbReference>
<dbReference type="AlphaFoldDB" id="A0A2M9ZTU7"/>